<evidence type="ECO:0000256" key="1">
    <source>
        <dbReference type="ARBA" id="ARBA00004613"/>
    </source>
</evidence>
<accession>A0ABS7K4B9</accession>
<dbReference type="InterPro" id="IPR025987">
    <property type="entry name" value="GW_dom"/>
</dbReference>
<dbReference type="InterPro" id="IPR038200">
    <property type="entry name" value="GW_dom_sf"/>
</dbReference>
<evidence type="ECO:0000256" key="5">
    <source>
        <dbReference type="ARBA" id="ARBA00023316"/>
    </source>
</evidence>
<keyword evidence="11" id="KW-1185">Reference proteome</keyword>
<evidence type="ECO:0000256" key="4">
    <source>
        <dbReference type="ARBA" id="ARBA00022801"/>
    </source>
</evidence>
<feature type="chain" id="PRO_5047330966" evidence="7">
    <location>
        <begin position="25"/>
        <end position="1112"/>
    </location>
</feature>
<evidence type="ECO:0000256" key="6">
    <source>
        <dbReference type="SAM" id="MobiDB-lite"/>
    </source>
</evidence>
<evidence type="ECO:0000256" key="2">
    <source>
        <dbReference type="ARBA" id="ARBA00022525"/>
    </source>
</evidence>
<evidence type="ECO:0000259" key="8">
    <source>
        <dbReference type="PROSITE" id="PS51780"/>
    </source>
</evidence>
<feature type="region of interest" description="Disordered" evidence="6">
    <location>
        <begin position="67"/>
        <end position="96"/>
    </location>
</feature>
<dbReference type="EMBL" id="JACWFH010000009">
    <property type="protein sequence ID" value="MBY0097107.1"/>
    <property type="molecule type" value="Genomic_DNA"/>
</dbReference>
<comment type="caution">
    <text evidence="10">The sequence shown here is derived from an EMBL/GenBank/DDBJ whole genome shotgun (WGS) entry which is preliminary data.</text>
</comment>
<feature type="signal peptide" evidence="7">
    <location>
        <begin position="1"/>
        <end position="24"/>
    </location>
</feature>
<keyword evidence="2" id="KW-0964">Secreted</keyword>
<evidence type="ECO:0000313" key="10">
    <source>
        <dbReference type="EMBL" id="MBY0097107.1"/>
    </source>
</evidence>
<dbReference type="SMART" id="SM00287">
    <property type="entry name" value="SH3b"/>
    <property type="match status" value="1"/>
</dbReference>
<name>A0ABS7K4B9_9BACI</name>
<dbReference type="SMART" id="SM00047">
    <property type="entry name" value="LYZ2"/>
    <property type="match status" value="1"/>
</dbReference>
<dbReference type="InterPro" id="IPR003646">
    <property type="entry name" value="SH3-like_bac-type"/>
</dbReference>
<dbReference type="RefSeq" id="WP_221873318.1">
    <property type="nucleotide sequence ID" value="NZ_JACWFH010000009.1"/>
</dbReference>
<gene>
    <name evidence="10" type="ORF">H0185_09820</name>
</gene>
<dbReference type="Gene3D" id="2.30.30.170">
    <property type="match status" value="8"/>
</dbReference>
<organism evidence="10 11">
    <name type="scientific">Mesobacillus maritimus</name>
    <dbReference type="NCBI Taxonomy" id="1643336"/>
    <lineage>
        <taxon>Bacteria</taxon>
        <taxon>Bacillati</taxon>
        <taxon>Bacillota</taxon>
        <taxon>Bacilli</taxon>
        <taxon>Bacillales</taxon>
        <taxon>Bacillaceae</taxon>
        <taxon>Mesobacillus</taxon>
    </lineage>
</organism>
<reference evidence="10 11" key="1">
    <citation type="submission" date="2020-07" db="EMBL/GenBank/DDBJ databases">
        <title>Fungal Genomes of the International Space Station.</title>
        <authorList>
            <person name="Seuylemezian A."/>
            <person name="Singh N.K."/>
            <person name="Wood J."/>
            <person name="Venkateswaran K."/>
        </authorList>
    </citation>
    <scope>NUCLEOTIDE SEQUENCE [LARGE SCALE GENOMIC DNA]</scope>
    <source>
        <strain evidence="10 11">PL-B2</strain>
    </source>
</reference>
<keyword evidence="4" id="KW-0378">Hydrolase</keyword>
<dbReference type="PROSITE" id="PS51780">
    <property type="entry name" value="GW"/>
    <property type="match status" value="1"/>
</dbReference>
<evidence type="ECO:0000313" key="11">
    <source>
        <dbReference type="Proteomes" id="UP000769780"/>
    </source>
</evidence>
<feature type="domain" description="SH3b" evidence="9">
    <location>
        <begin position="831"/>
        <end position="908"/>
    </location>
</feature>
<keyword evidence="3 7" id="KW-0732">Signal</keyword>
<evidence type="ECO:0000259" key="9">
    <source>
        <dbReference type="PROSITE" id="PS51781"/>
    </source>
</evidence>
<sequence length="1112" mass="124364">MKSISKLFIFFMIFSLLVPYYASANFTDNTIVDFMGEQEELETTIVSSGDQEITTNDNLNEEDQLVEQTNSQEKENVIQKTSENDDNTVRVPESLDEPQSTIIPEVNLNSDPQDTSTVGKRSAVELTPKEINSTLSVDDKQNNTEIEEEVQTLIADLPVYEEVTTSRLGHFRNGNVKIYKNIGNHSTSFTAGATYTNAVYYIKKQADVEGEIYYLLSTQPSSERGVLGWVKATDLTTHPHVEIDKEAKTFIVKGTGSGYSKAWGGKKDFVFENLSEYVNQYFQVNLTEKVGNDIWYRGKLGDKTVWIHSSDLVTNRVPIGETSSTSRLGHFRNGSVKIYGIIGNESSSFTAGSTYTNAVYYIKKQARISGQHYYLLSTEPSSERGVLGWVKASDLTTEAHLAIDKGAKTFYIKGTGSSYSKAWGGKKDWVQEDLTEFQNQQFLVHLTEKVGNDIWYRGTLDGKTVWIHPNHLTTSEETTTSRLGHFRNGSALIYKTVGEESTAISAGATYTNAVYYIKLQKVVNGHIYYLLSTQPSSERGVLGWVKAKDLSTHPHVTIDKDAKTFYIRGTGSAYSKAWGGKKDFVLEDLSRFQDQEFKVHLTEKVGNVTWYRGTLEGKTVWIQPKHLSVGEDSITSLLGHFRNGSSLIYENIADDSTAFAAGSTYTNAVYYIKKQTVINGHTYYLLSTQPSSERGVVGWVKESDLSIQPHKYVNSTAMTFYIKGTGSAYTKAWGGKKDFAYSDLSTYKHQKFQVHLTEKVGNSLWYRGTLDGKTVVWVHESYLIKPKDVVGLNTHYDLSLNRMLEIQLAVNPQTDKRYNLWLREDALKVNEGKGTVVGDNWNLRRGPGTNYRTDGQVNKGTVLTLYSSTKGSDGYIWYHVRNTSGWVTAESTDVKYYLDYSNFTGNLADSLQFLILSESANINVNEVNEKVLRGKGTLEGKAQAFVDAGKLHGVNEIYLISHALLETGHGKGSPLATGIQVGKNSQGSLVLVSNDNRSSLKEIKTVYNMYGINAKDACPLECGAKYAYEANWFTPEAAIKGGAAFIGDGYVNKGQNTLYKMRWNPYFAASNNYASHQYASDIGWAYKQTSNMYNIYSLLDDYFLVLDIPVYK</sequence>
<protein>
    <submittedName>
        <fullName evidence="10">SH3-like domain-containing protein</fullName>
    </submittedName>
</protein>
<proteinExistence type="predicted"/>
<keyword evidence="5" id="KW-0961">Cell wall biogenesis/degradation</keyword>
<evidence type="ECO:0000256" key="7">
    <source>
        <dbReference type="SAM" id="SignalP"/>
    </source>
</evidence>
<dbReference type="Proteomes" id="UP000769780">
    <property type="component" value="Unassembled WGS sequence"/>
</dbReference>
<dbReference type="Pfam" id="PF01832">
    <property type="entry name" value="Glucosaminidase"/>
    <property type="match status" value="1"/>
</dbReference>
<dbReference type="Pfam" id="PF13457">
    <property type="entry name" value="GW"/>
    <property type="match status" value="7"/>
</dbReference>
<dbReference type="SUPFAM" id="SSF82057">
    <property type="entry name" value="Prokaryotic SH3-related domain"/>
    <property type="match status" value="1"/>
</dbReference>
<feature type="domain" description="GW" evidence="8">
    <location>
        <begin position="712"/>
        <end position="788"/>
    </location>
</feature>
<comment type="subcellular location">
    <subcellularLocation>
        <location evidence="1">Secreted</location>
    </subcellularLocation>
</comment>
<dbReference type="PROSITE" id="PS51781">
    <property type="entry name" value="SH3B"/>
    <property type="match status" value="1"/>
</dbReference>
<dbReference type="Gene3D" id="2.30.30.40">
    <property type="entry name" value="SH3 Domains"/>
    <property type="match status" value="1"/>
</dbReference>
<evidence type="ECO:0000256" key="3">
    <source>
        <dbReference type="ARBA" id="ARBA00022729"/>
    </source>
</evidence>
<dbReference type="InterPro" id="IPR002901">
    <property type="entry name" value="MGlyc_endo_b_GlcNAc-like_dom"/>
</dbReference>